<evidence type="ECO:0000313" key="2">
    <source>
        <dbReference type="EMBL" id="KAF4129255.1"/>
    </source>
</evidence>
<proteinExistence type="predicted"/>
<evidence type="ECO:0008006" key="4">
    <source>
        <dbReference type="Google" id="ProtNLM"/>
    </source>
</evidence>
<feature type="signal peptide" evidence="1">
    <location>
        <begin position="1"/>
        <end position="23"/>
    </location>
</feature>
<gene>
    <name evidence="2" type="ORF">GN958_ATG21519</name>
</gene>
<accession>A0A8S9TK13</accession>
<evidence type="ECO:0000256" key="1">
    <source>
        <dbReference type="SAM" id="SignalP"/>
    </source>
</evidence>
<name>A0A8S9TK13_PHYIN</name>
<comment type="caution">
    <text evidence="2">The sequence shown here is derived from an EMBL/GenBank/DDBJ whole genome shotgun (WGS) entry which is preliminary data.</text>
</comment>
<dbReference type="Proteomes" id="UP000704712">
    <property type="component" value="Unassembled WGS sequence"/>
</dbReference>
<keyword evidence="1" id="KW-0732">Signal</keyword>
<dbReference type="EMBL" id="JAACNO010002976">
    <property type="protein sequence ID" value="KAF4129255.1"/>
    <property type="molecule type" value="Genomic_DNA"/>
</dbReference>
<sequence length="174" mass="19310">MRGLIILLAIQVTVTILVNETGAVDIDTLAAARSGVVQDPAVDGHVANNVQRLLRKREPVHDGTEHATESINKERDVDDAMNDIPKFQRLGQADHIDESIKAALVGNYADDVHKEMIARMMTAFQMMDEQGLDPNKVKSLIAEKKVVLTPEQAHYFEPLFSAYWKAAHVGKNLE</sequence>
<feature type="chain" id="PRO_5035836099" description="Secreted RxLR effector peptide protein" evidence="1">
    <location>
        <begin position="24"/>
        <end position="174"/>
    </location>
</feature>
<evidence type="ECO:0000313" key="3">
    <source>
        <dbReference type="Proteomes" id="UP000704712"/>
    </source>
</evidence>
<protein>
    <recommendedName>
        <fullName evidence="4">Secreted RxLR effector peptide protein</fullName>
    </recommendedName>
</protein>
<dbReference type="AlphaFoldDB" id="A0A8S9TK13"/>
<reference evidence="2" key="1">
    <citation type="submission" date="2020-03" db="EMBL/GenBank/DDBJ databases">
        <title>Hybrid Assembly of Korean Phytophthora infestans isolates.</title>
        <authorList>
            <person name="Prokchorchik M."/>
            <person name="Lee Y."/>
            <person name="Seo J."/>
            <person name="Cho J.-H."/>
            <person name="Park Y.-E."/>
            <person name="Jang D.-C."/>
            <person name="Im J.-S."/>
            <person name="Choi J.-G."/>
            <person name="Park H.-J."/>
            <person name="Lee G.-B."/>
            <person name="Lee Y.-G."/>
            <person name="Hong S.-Y."/>
            <person name="Cho K."/>
            <person name="Sohn K.H."/>
        </authorList>
    </citation>
    <scope>NUCLEOTIDE SEQUENCE</scope>
    <source>
        <strain evidence="2">KR_2_A2</strain>
    </source>
</reference>
<organism evidence="2 3">
    <name type="scientific">Phytophthora infestans</name>
    <name type="common">Potato late blight agent</name>
    <name type="synonym">Botrytis infestans</name>
    <dbReference type="NCBI Taxonomy" id="4787"/>
    <lineage>
        <taxon>Eukaryota</taxon>
        <taxon>Sar</taxon>
        <taxon>Stramenopiles</taxon>
        <taxon>Oomycota</taxon>
        <taxon>Peronosporomycetes</taxon>
        <taxon>Peronosporales</taxon>
        <taxon>Peronosporaceae</taxon>
        <taxon>Phytophthora</taxon>
    </lineage>
</organism>